<dbReference type="OrthoDB" id="9809061at2"/>
<evidence type="ECO:0000256" key="3">
    <source>
        <dbReference type="ARBA" id="ARBA00022884"/>
    </source>
</evidence>
<evidence type="ECO:0000313" key="6">
    <source>
        <dbReference type="EMBL" id="PRO65657.1"/>
    </source>
</evidence>
<evidence type="ECO:0000256" key="2">
    <source>
        <dbReference type="ARBA" id="ARBA00022845"/>
    </source>
</evidence>
<proteinExistence type="inferred from homology"/>
<organism evidence="6 7">
    <name type="scientific">Alkalicoccus urumqiensis</name>
    <name type="common">Bacillus urumqiensis</name>
    <dbReference type="NCBI Taxonomy" id="1548213"/>
    <lineage>
        <taxon>Bacteria</taxon>
        <taxon>Bacillati</taxon>
        <taxon>Bacillota</taxon>
        <taxon>Bacilli</taxon>
        <taxon>Bacillales</taxon>
        <taxon>Bacillaceae</taxon>
        <taxon>Alkalicoccus</taxon>
    </lineage>
</organism>
<dbReference type="Proteomes" id="UP000243650">
    <property type="component" value="Unassembled WGS sequence"/>
</dbReference>
<keyword evidence="4" id="KW-1005">Bacterial flagellum biogenesis</keyword>
<dbReference type="Pfam" id="PF02599">
    <property type="entry name" value="CsrA"/>
    <property type="match status" value="1"/>
</dbReference>
<dbReference type="GO" id="GO:0045947">
    <property type="term" value="P:negative regulation of translational initiation"/>
    <property type="evidence" value="ECO:0007669"/>
    <property type="project" value="UniProtKB-UniRule"/>
</dbReference>
<sequence>MLVLGREPGEYVVINNEIQVKVLKNKKGQLRLAIDAPPHVPIVRGEVLEEQKLVTPSNMGKTGVEAMKAGKGKSEPTA</sequence>
<evidence type="ECO:0000256" key="5">
    <source>
        <dbReference type="SAM" id="MobiDB-lite"/>
    </source>
</evidence>
<dbReference type="InterPro" id="IPR036107">
    <property type="entry name" value="CsrA_sf"/>
</dbReference>
<dbReference type="Gene3D" id="2.60.40.4380">
    <property type="entry name" value="Translational regulator CsrA"/>
    <property type="match status" value="1"/>
</dbReference>
<dbReference type="PANTHER" id="PTHR34984">
    <property type="entry name" value="CARBON STORAGE REGULATOR"/>
    <property type="match status" value="1"/>
</dbReference>
<protein>
    <recommendedName>
        <fullName evidence="4">Translational regulator CsrA</fullName>
    </recommendedName>
</protein>
<evidence type="ECO:0000256" key="4">
    <source>
        <dbReference type="HAMAP-Rule" id="MF_00167"/>
    </source>
</evidence>
<dbReference type="GO" id="GO:0005829">
    <property type="term" value="C:cytosol"/>
    <property type="evidence" value="ECO:0007669"/>
    <property type="project" value="TreeGrafter"/>
</dbReference>
<name>A0A2P6MHB2_ALKUR</name>
<dbReference type="SUPFAM" id="SSF117130">
    <property type="entry name" value="CsrA-like"/>
    <property type="match status" value="1"/>
</dbReference>
<dbReference type="GO" id="GO:0006402">
    <property type="term" value="P:mRNA catabolic process"/>
    <property type="evidence" value="ECO:0007669"/>
    <property type="project" value="InterPro"/>
</dbReference>
<dbReference type="GO" id="GO:0006109">
    <property type="term" value="P:regulation of carbohydrate metabolic process"/>
    <property type="evidence" value="ECO:0007669"/>
    <property type="project" value="InterPro"/>
</dbReference>
<comment type="caution">
    <text evidence="6">The sequence shown here is derived from an EMBL/GenBank/DDBJ whole genome shotgun (WGS) entry which is preliminary data.</text>
</comment>
<comment type="similarity">
    <text evidence="4">Belongs to the CsrA/RsmA family.</text>
</comment>
<dbReference type="AlphaFoldDB" id="A0A2P6MHB2"/>
<gene>
    <name evidence="4" type="primary">csrA</name>
    <name evidence="6" type="ORF">C6I21_09040</name>
</gene>
<dbReference type="GO" id="GO:0044781">
    <property type="term" value="P:bacterial-type flagellum organization"/>
    <property type="evidence" value="ECO:0007669"/>
    <property type="project" value="UniProtKB-KW"/>
</dbReference>
<dbReference type="GO" id="GO:1902208">
    <property type="term" value="P:regulation of bacterial-type flagellum assembly"/>
    <property type="evidence" value="ECO:0007669"/>
    <property type="project" value="UniProtKB-UniRule"/>
</dbReference>
<dbReference type="EMBL" id="PVNS01000007">
    <property type="protein sequence ID" value="PRO65657.1"/>
    <property type="molecule type" value="Genomic_DNA"/>
</dbReference>
<dbReference type="InterPro" id="IPR003751">
    <property type="entry name" value="CsrA"/>
</dbReference>
<keyword evidence="3 4" id="KW-0694">RNA-binding</keyword>
<comment type="function">
    <text evidence="4">A translational regulator that binds mRNA to regulate translation initiation and/or mRNA stability. Usually binds in the 5'-UTR at or near the Shine-Dalgarno sequence preventing ribosome-binding, thus repressing translation. Its main target seems to be the major flagellin gene, while its function is anatagonized by FliW.</text>
</comment>
<evidence type="ECO:0000313" key="7">
    <source>
        <dbReference type="Proteomes" id="UP000243650"/>
    </source>
</evidence>
<evidence type="ECO:0000256" key="1">
    <source>
        <dbReference type="ARBA" id="ARBA00022490"/>
    </source>
</evidence>
<reference evidence="6 7" key="1">
    <citation type="submission" date="2018-03" db="EMBL/GenBank/DDBJ databases">
        <title>Bacillus urumqiensis sp. nov., a moderately haloalkaliphilic bacterium isolated from a salt lake.</title>
        <authorList>
            <person name="Zhao B."/>
            <person name="Liao Z."/>
        </authorList>
    </citation>
    <scope>NUCLEOTIDE SEQUENCE [LARGE SCALE GENOMIC DNA]</scope>
    <source>
        <strain evidence="6 7">BZ-SZ-XJ18</strain>
    </source>
</reference>
<keyword evidence="4" id="KW-0678">Repressor</keyword>
<dbReference type="HAMAP" id="MF_00167">
    <property type="entry name" value="CsrA"/>
    <property type="match status" value="1"/>
</dbReference>
<dbReference type="RefSeq" id="WP_105959126.1">
    <property type="nucleotide sequence ID" value="NZ_PVNS01000007.1"/>
</dbReference>
<keyword evidence="7" id="KW-1185">Reference proteome</keyword>
<accession>A0A2P6MHB2</accession>
<comment type="subcellular location">
    <subcellularLocation>
        <location evidence="4">Cytoplasm</location>
    </subcellularLocation>
</comment>
<comment type="subunit">
    <text evidence="4">Homodimer; the beta-strands of each monomer intercalate to form a hydrophobic core, while the alpha-helices form wings that extend away from the core.</text>
</comment>
<feature type="region of interest" description="Disordered" evidence="5">
    <location>
        <begin position="58"/>
        <end position="78"/>
    </location>
</feature>
<dbReference type="PANTHER" id="PTHR34984:SF1">
    <property type="entry name" value="CARBON STORAGE REGULATOR"/>
    <property type="match status" value="1"/>
</dbReference>
<keyword evidence="1 4" id="KW-0963">Cytoplasm</keyword>
<keyword evidence="2 4" id="KW-0810">Translation regulation</keyword>
<dbReference type="GO" id="GO:0048027">
    <property type="term" value="F:mRNA 5'-UTR binding"/>
    <property type="evidence" value="ECO:0007669"/>
    <property type="project" value="UniProtKB-UniRule"/>
</dbReference>